<name>A0A1H9WIQ5_9PSEU</name>
<organism evidence="2 3">
    <name type="scientific">Lentzea albida</name>
    <dbReference type="NCBI Taxonomy" id="65499"/>
    <lineage>
        <taxon>Bacteria</taxon>
        <taxon>Bacillati</taxon>
        <taxon>Actinomycetota</taxon>
        <taxon>Actinomycetes</taxon>
        <taxon>Pseudonocardiales</taxon>
        <taxon>Pseudonocardiaceae</taxon>
        <taxon>Lentzea</taxon>
    </lineage>
</organism>
<gene>
    <name evidence="2" type="ORF">SAMN04488000_122108</name>
</gene>
<evidence type="ECO:0000256" key="1">
    <source>
        <dbReference type="SAM" id="SignalP"/>
    </source>
</evidence>
<dbReference type="RefSeq" id="WP_089925241.1">
    <property type="nucleotide sequence ID" value="NZ_FOFV01000022.1"/>
</dbReference>
<accession>A0A1H9WIQ5</accession>
<keyword evidence="1" id="KW-0732">Signal</keyword>
<dbReference type="EMBL" id="FOFV01000022">
    <property type="protein sequence ID" value="SES33343.1"/>
    <property type="molecule type" value="Genomic_DNA"/>
</dbReference>
<keyword evidence="3" id="KW-1185">Reference proteome</keyword>
<feature type="signal peptide" evidence="1">
    <location>
        <begin position="1"/>
        <end position="28"/>
    </location>
</feature>
<evidence type="ECO:0008006" key="4">
    <source>
        <dbReference type="Google" id="ProtNLM"/>
    </source>
</evidence>
<proteinExistence type="predicted"/>
<dbReference type="AlphaFoldDB" id="A0A1H9WIQ5"/>
<reference evidence="3" key="1">
    <citation type="submission" date="2016-10" db="EMBL/GenBank/DDBJ databases">
        <authorList>
            <person name="Varghese N."/>
            <person name="Submissions S."/>
        </authorList>
    </citation>
    <scope>NUCLEOTIDE SEQUENCE [LARGE SCALE GENOMIC DNA]</scope>
    <source>
        <strain evidence="3">DSM 44437</strain>
    </source>
</reference>
<dbReference type="OrthoDB" id="3627494at2"/>
<evidence type="ECO:0000313" key="2">
    <source>
        <dbReference type="EMBL" id="SES33343.1"/>
    </source>
</evidence>
<protein>
    <recommendedName>
        <fullName evidence="4">Carboxypeptidase regulatory-like domain-containing protein</fullName>
    </recommendedName>
</protein>
<sequence length="105" mass="10516">MTTTRRILTGLATAGLFVSVVGAGSATAATKGKIYISNNCGKAVSTTIHRTSGAMIAGTSAAPAGSYFGYPVDPGTYVVRVPAGNRTVTILDLGGKAHTAVVRAC</sequence>
<dbReference type="Proteomes" id="UP000199503">
    <property type="component" value="Unassembled WGS sequence"/>
</dbReference>
<evidence type="ECO:0000313" key="3">
    <source>
        <dbReference type="Proteomes" id="UP000199503"/>
    </source>
</evidence>
<feature type="chain" id="PRO_5011634799" description="Carboxypeptidase regulatory-like domain-containing protein" evidence="1">
    <location>
        <begin position="29"/>
        <end position="105"/>
    </location>
</feature>